<gene>
    <name evidence="1" type="ORF">BG61_18690</name>
</gene>
<dbReference type="STRING" id="60547.GCA_000751215_04216"/>
<dbReference type="AlphaFoldDB" id="A0A069PTK7"/>
<evidence type="ECO:0000313" key="2">
    <source>
        <dbReference type="Proteomes" id="UP000027466"/>
    </source>
</evidence>
<dbReference type="Gene3D" id="3.40.50.11310">
    <property type="entry name" value="Bacterial phosphonate metabolism protein PhnH"/>
    <property type="match status" value="1"/>
</dbReference>
<accession>A0A069PTK7</accession>
<dbReference type="EMBL" id="JFHC01000003">
    <property type="protein sequence ID" value="KDR44103.1"/>
    <property type="molecule type" value="Genomic_DNA"/>
</dbReference>
<comment type="caution">
    <text evidence="1">The sequence shown here is derived from an EMBL/GenBank/DDBJ whole genome shotgun (WGS) entry which is preliminary data.</text>
</comment>
<sequence>MQPADRFNSAHGPHSEQIDMALLMPGFGDAVHDSQGVFRALLDALARPGRIVSVESLLPGYQADANGAPLAAFASLLALADYSTPVFVQRDDRALADALRFHAGATLTRDCAQATFAYVHDAASMPPLDAFSLGEPEAPENAATLFIRVDSLTDGAPLTWQGPGIRDASTVGIAGLPGKFWDERAALASRFPCGIDCYFVAGGSLVGLPRTTRVENS</sequence>
<dbReference type="Proteomes" id="UP000027466">
    <property type="component" value="Unassembled WGS sequence"/>
</dbReference>
<dbReference type="GO" id="GO:0019634">
    <property type="term" value="P:organic phosphonate metabolic process"/>
    <property type="evidence" value="ECO:0007669"/>
    <property type="project" value="InterPro"/>
</dbReference>
<dbReference type="InterPro" id="IPR038058">
    <property type="entry name" value="PhnH-like_sp"/>
</dbReference>
<proteinExistence type="predicted"/>
<evidence type="ECO:0000313" key="1">
    <source>
        <dbReference type="EMBL" id="KDR44103.1"/>
    </source>
</evidence>
<dbReference type="NCBIfam" id="TIGR03292">
    <property type="entry name" value="PhnH_redo"/>
    <property type="match status" value="1"/>
</dbReference>
<dbReference type="Pfam" id="PF05845">
    <property type="entry name" value="PhnH"/>
    <property type="match status" value="1"/>
</dbReference>
<keyword evidence="1" id="KW-0456">Lyase</keyword>
<keyword evidence="2" id="KW-1185">Reference proteome</keyword>
<protein>
    <submittedName>
        <fullName evidence="1">Carbon-phosphorus lyase</fullName>
    </submittedName>
</protein>
<dbReference type="PIRSF" id="PIRSF020680">
    <property type="entry name" value="PhnH"/>
    <property type="match status" value="1"/>
</dbReference>
<dbReference type="SUPFAM" id="SSF159709">
    <property type="entry name" value="PhnH-like"/>
    <property type="match status" value="1"/>
</dbReference>
<reference evidence="1 2" key="1">
    <citation type="submission" date="2014-03" db="EMBL/GenBank/DDBJ databases">
        <title>Draft Genome Sequences of Four Burkholderia Strains.</title>
        <authorList>
            <person name="Liu X.Y."/>
            <person name="Li C.X."/>
            <person name="Xu J.H."/>
        </authorList>
    </citation>
    <scope>NUCLEOTIDE SEQUENCE [LARGE SCALE GENOMIC DNA]</scope>
    <source>
        <strain evidence="1 2">DSM 50014</strain>
    </source>
</reference>
<dbReference type="InterPro" id="IPR008772">
    <property type="entry name" value="Phosphonate_metab_PhnH"/>
</dbReference>
<dbReference type="GO" id="GO:0016829">
    <property type="term" value="F:lyase activity"/>
    <property type="evidence" value="ECO:0007669"/>
    <property type="project" value="UniProtKB-KW"/>
</dbReference>
<dbReference type="RefSeq" id="WP_035934888.1">
    <property type="nucleotide sequence ID" value="NZ_CADFFX010000002.1"/>
</dbReference>
<name>A0A069PTK7_9BURK</name>
<organism evidence="1 2">
    <name type="scientific">Caballeronia glathei</name>
    <dbReference type="NCBI Taxonomy" id="60547"/>
    <lineage>
        <taxon>Bacteria</taxon>
        <taxon>Pseudomonadati</taxon>
        <taxon>Pseudomonadota</taxon>
        <taxon>Betaproteobacteria</taxon>
        <taxon>Burkholderiales</taxon>
        <taxon>Burkholderiaceae</taxon>
        <taxon>Caballeronia</taxon>
    </lineage>
</organism>